<accession>A0A1R2AY97</accession>
<name>A0A1R2AY97_9CILI</name>
<dbReference type="Proteomes" id="UP000187209">
    <property type="component" value="Unassembled WGS sequence"/>
</dbReference>
<evidence type="ECO:0000313" key="3">
    <source>
        <dbReference type="Proteomes" id="UP000187209"/>
    </source>
</evidence>
<comment type="caution">
    <text evidence="2">The sequence shown here is derived from an EMBL/GenBank/DDBJ whole genome shotgun (WGS) entry which is preliminary data.</text>
</comment>
<keyword evidence="1" id="KW-0175">Coiled coil</keyword>
<dbReference type="AlphaFoldDB" id="A0A1R2AY97"/>
<organism evidence="2 3">
    <name type="scientific">Stentor coeruleus</name>
    <dbReference type="NCBI Taxonomy" id="5963"/>
    <lineage>
        <taxon>Eukaryota</taxon>
        <taxon>Sar</taxon>
        <taxon>Alveolata</taxon>
        <taxon>Ciliophora</taxon>
        <taxon>Postciliodesmatophora</taxon>
        <taxon>Heterotrichea</taxon>
        <taxon>Heterotrichida</taxon>
        <taxon>Stentoridae</taxon>
        <taxon>Stentor</taxon>
    </lineage>
</organism>
<gene>
    <name evidence="2" type="ORF">SteCoe_32774</name>
</gene>
<proteinExistence type="predicted"/>
<protein>
    <submittedName>
        <fullName evidence="2">Uncharacterized protein</fullName>
    </submittedName>
</protein>
<dbReference type="EMBL" id="MPUH01001191">
    <property type="protein sequence ID" value="OMJ69499.1"/>
    <property type="molecule type" value="Genomic_DNA"/>
</dbReference>
<keyword evidence="3" id="KW-1185">Reference proteome</keyword>
<evidence type="ECO:0000256" key="1">
    <source>
        <dbReference type="SAM" id="Coils"/>
    </source>
</evidence>
<reference evidence="2 3" key="1">
    <citation type="submission" date="2016-11" db="EMBL/GenBank/DDBJ databases">
        <title>The macronuclear genome of Stentor coeruleus: a giant cell with tiny introns.</title>
        <authorList>
            <person name="Slabodnick M."/>
            <person name="Ruby J.G."/>
            <person name="Reiff S.B."/>
            <person name="Swart E.C."/>
            <person name="Gosai S."/>
            <person name="Prabakaran S."/>
            <person name="Witkowska E."/>
            <person name="Larue G.E."/>
            <person name="Fisher S."/>
            <person name="Freeman R.M."/>
            <person name="Gunawardena J."/>
            <person name="Chu W."/>
            <person name="Stover N.A."/>
            <person name="Gregory B.D."/>
            <person name="Nowacki M."/>
            <person name="Derisi J."/>
            <person name="Roy S.W."/>
            <person name="Marshall W.F."/>
            <person name="Sood P."/>
        </authorList>
    </citation>
    <scope>NUCLEOTIDE SEQUENCE [LARGE SCALE GENOMIC DNA]</scope>
    <source>
        <strain evidence="2">WM001</strain>
    </source>
</reference>
<feature type="coiled-coil region" evidence="1">
    <location>
        <begin position="112"/>
        <end position="155"/>
    </location>
</feature>
<sequence>MSNKLKTHFLVESLSANFIESTSKIIPNLKQELTKSQLKDTQSALVYRSIEEKLIKSAKINQKLLLSFLNKYTRSLNEENTTTNEYTDFDLTNNFLTALDSAINSEKSLIIIKKEVKVLEEAVKSMKKLKEDLVKNNFDNEIQDLTNMMKNLSCIIINT</sequence>
<evidence type="ECO:0000313" key="2">
    <source>
        <dbReference type="EMBL" id="OMJ69499.1"/>
    </source>
</evidence>